<keyword evidence="5" id="KW-1185">Reference proteome</keyword>
<dbReference type="OMA" id="WRMIERE"/>
<dbReference type="RefSeq" id="XP_004350478.1">
    <property type="nucleotide sequence ID" value="XM_004350427.1"/>
</dbReference>
<name>F4QDE2_CACFS</name>
<keyword evidence="2" id="KW-0472">Membrane</keyword>
<sequence>MFRNNQPSTLWRLFSKYKIQALVLFVVFLYLTSFLSYTSTEGNNNNNNNKKTPVVDNKTNNNKNNNNNVINKVTKVPVDYRNEHVDGQAVNIEETRGSEEGTGKQQEPPRKHGVRDEADPNHQKDHHTGSEINIPINDGSSFDTMTANGGNMGGMEQENNVKLPHDVTIVILGYTLHKDGMPSRILKERVELAVETYSRLKENDNLNPIIVLSGKSKPNDFDETEAEYKTEADAMRDIITTTYDIDERDIYMDLRATNTAENANNTLTMMLAKNIVRCIIITSDFHLLRSQYTFQTVFPAQIDLEFYGAETSEKMRKTMGTSERALFESSQKDLMNMGIIETDVVGYHPFRNVPRWRMIEREIELDARMKRDIGKHPLCVDYGSNQGYFSTSLAQKLPHSRIMSLEGEKTQEYKSAATIHQETLDELNIKNDFICNTTVRPFMFMELVSQNHVYEYQLCLSIFHWFGMKNREEFDKVLFDFLLNSKTSFLELPESMVYVGPHGHGQHEWQRVNRWYEGRSEEVILEDIRTKYNLNMSWKVLGAIRHDNGTIRKMIRVDVNPKQDTRDPLPFEDLKSIYQCYVNPKK</sequence>
<keyword evidence="2" id="KW-0812">Transmembrane</keyword>
<dbReference type="GO" id="GO:0005886">
    <property type="term" value="C:plasma membrane"/>
    <property type="evidence" value="ECO:0007669"/>
    <property type="project" value="TreeGrafter"/>
</dbReference>
<dbReference type="PANTHER" id="PTHR30336:SF20">
    <property type="entry name" value="DUF218 DOMAIN-CONTAINING PROTEIN"/>
    <property type="match status" value="1"/>
</dbReference>
<organism evidence="4 5">
    <name type="scientific">Cavenderia fasciculata</name>
    <name type="common">Slime mold</name>
    <name type="synonym">Dictyostelium fasciculatum</name>
    <dbReference type="NCBI Taxonomy" id="261658"/>
    <lineage>
        <taxon>Eukaryota</taxon>
        <taxon>Amoebozoa</taxon>
        <taxon>Evosea</taxon>
        <taxon>Eumycetozoa</taxon>
        <taxon>Dictyostelia</taxon>
        <taxon>Acytosteliales</taxon>
        <taxon>Cavenderiaceae</taxon>
        <taxon>Cavenderia</taxon>
    </lineage>
</organism>
<evidence type="ECO:0000259" key="3">
    <source>
        <dbReference type="Pfam" id="PF02698"/>
    </source>
</evidence>
<evidence type="ECO:0000256" key="2">
    <source>
        <dbReference type="SAM" id="Phobius"/>
    </source>
</evidence>
<dbReference type="Pfam" id="PF02698">
    <property type="entry name" value="DUF218"/>
    <property type="match status" value="1"/>
</dbReference>
<dbReference type="InterPro" id="IPR014729">
    <property type="entry name" value="Rossmann-like_a/b/a_fold"/>
</dbReference>
<dbReference type="Gene3D" id="3.40.50.620">
    <property type="entry name" value="HUPs"/>
    <property type="match status" value="1"/>
</dbReference>
<proteinExistence type="predicted"/>
<accession>F4QDE2</accession>
<dbReference type="KEGG" id="dfa:DFA_11531"/>
<feature type="compositionally biased region" description="Low complexity" evidence="1">
    <location>
        <begin position="43"/>
        <end position="77"/>
    </location>
</feature>
<evidence type="ECO:0000256" key="1">
    <source>
        <dbReference type="SAM" id="MobiDB-lite"/>
    </source>
</evidence>
<reference evidence="5" key="1">
    <citation type="journal article" date="2011" name="Genome Res.">
        <title>Phylogeny-wide analysis of social amoeba genomes highlights ancient origins for complex intercellular communication.</title>
        <authorList>
            <person name="Heidel A.J."/>
            <person name="Lawal H.M."/>
            <person name="Felder M."/>
            <person name="Schilde C."/>
            <person name="Helps N.R."/>
            <person name="Tunggal B."/>
            <person name="Rivero F."/>
            <person name="John U."/>
            <person name="Schleicher M."/>
            <person name="Eichinger L."/>
            <person name="Platzer M."/>
            <person name="Noegel A.A."/>
            <person name="Schaap P."/>
            <person name="Gloeckner G."/>
        </authorList>
    </citation>
    <scope>NUCLEOTIDE SEQUENCE [LARGE SCALE GENOMIC DNA]</scope>
    <source>
        <strain evidence="5">SH3</strain>
    </source>
</reference>
<evidence type="ECO:0000313" key="4">
    <source>
        <dbReference type="EMBL" id="EGG13770.1"/>
    </source>
</evidence>
<evidence type="ECO:0000313" key="5">
    <source>
        <dbReference type="Proteomes" id="UP000007797"/>
    </source>
</evidence>
<feature type="region of interest" description="Disordered" evidence="1">
    <location>
        <begin position="39"/>
        <end position="156"/>
    </location>
</feature>
<feature type="compositionally biased region" description="Polar residues" evidence="1">
    <location>
        <begin position="138"/>
        <end position="147"/>
    </location>
</feature>
<dbReference type="AlphaFoldDB" id="F4QDE2"/>
<dbReference type="CDD" id="cd06259">
    <property type="entry name" value="YdcF-like"/>
    <property type="match status" value="1"/>
</dbReference>
<dbReference type="InterPro" id="IPR003848">
    <property type="entry name" value="DUF218"/>
</dbReference>
<dbReference type="InterPro" id="IPR051599">
    <property type="entry name" value="Cell_Envelope_Assoc"/>
</dbReference>
<dbReference type="OrthoDB" id="17725at2759"/>
<dbReference type="Proteomes" id="UP000007797">
    <property type="component" value="Unassembled WGS sequence"/>
</dbReference>
<feature type="compositionally biased region" description="Basic and acidic residues" evidence="1">
    <location>
        <begin position="93"/>
        <end position="129"/>
    </location>
</feature>
<gene>
    <name evidence="4" type="ORF">DFA_11531</name>
</gene>
<protein>
    <recommendedName>
        <fullName evidence="3">DUF218 domain-containing protein</fullName>
    </recommendedName>
</protein>
<feature type="transmembrane region" description="Helical" evidence="2">
    <location>
        <begin position="21"/>
        <end position="39"/>
    </location>
</feature>
<dbReference type="PANTHER" id="PTHR30336">
    <property type="entry name" value="INNER MEMBRANE PROTEIN, PROBABLE PERMEASE"/>
    <property type="match status" value="1"/>
</dbReference>
<keyword evidence="2" id="KW-1133">Transmembrane helix</keyword>
<dbReference type="GeneID" id="14865569"/>
<feature type="domain" description="DUF218" evidence="3">
    <location>
        <begin position="168"/>
        <end position="302"/>
    </location>
</feature>
<dbReference type="EMBL" id="GL883029">
    <property type="protein sequence ID" value="EGG13770.1"/>
    <property type="molecule type" value="Genomic_DNA"/>
</dbReference>